<dbReference type="Pfam" id="PF04286">
    <property type="entry name" value="DUF445"/>
    <property type="match status" value="1"/>
</dbReference>
<evidence type="ECO:0008006" key="5">
    <source>
        <dbReference type="Google" id="ProtNLM"/>
    </source>
</evidence>
<dbReference type="EMBL" id="CP033896">
    <property type="protein sequence ID" value="AZA14518.1"/>
    <property type="molecule type" value="Genomic_DNA"/>
</dbReference>
<dbReference type="PANTHER" id="PTHR38442:SF1">
    <property type="entry name" value="INNER MEMBRANE PROTEIN"/>
    <property type="match status" value="1"/>
</dbReference>
<gene>
    <name evidence="3" type="ORF">CCHOA_10695</name>
</gene>
<protein>
    <recommendedName>
        <fullName evidence="5">DUF445 domain-containing protein</fullName>
    </recommendedName>
</protein>
<dbReference type="KEGG" id="ccho:CCHOA_10695"/>
<organism evidence="3 4">
    <name type="scientific">Corynebacterium choanae</name>
    <dbReference type="NCBI Taxonomy" id="1862358"/>
    <lineage>
        <taxon>Bacteria</taxon>
        <taxon>Bacillati</taxon>
        <taxon>Actinomycetota</taxon>
        <taxon>Actinomycetes</taxon>
        <taxon>Mycobacteriales</taxon>
        <taxon>Corynebacteriaceae</taxon>
        <taxon>Corynebacterium</taxon>
    </lineage>
</organism>
<name>A0A3G6JBP1_9CORY</name>
<dbReference type="OrthoDB" id="9769590at2"/>
<proteinExistence type="predicted"/>
<dbReference type="PANTHER" id="PTHR38442">
    <property type="entry name" value="INNER MEMBRANE PROTEIN-RELATED"/>
    <property type="match status" value="1"/>
</dbReference>
<dbReference type="AlphaFoldDB" id="A0A3G6JBP1"/>
<keyword evidence="2" id="KW-0472">Membrane</keyword>
<evidence type="ECO:0000313" key="3">
    <source>
        <dbReference type="EMBL" id="AZA14518.1"/>
    </source>
</evidence>
<feature type="transmembrane region" description="Helical" evidence="2">
    <location>
        <begin position="37"/>
        <end position="57"/>
    </location>
</feature>
<feature type="region of interest" description="Disordered" evidence="1">
    <location>
        <begin position="1"/>
        <end position="22"/>
    </location>
</feature>
<keyword evidence="2" id="KW-1133">Transmembrane helix</keyword>
<dbReference type="Proteomes" id="UP000269019">
    <property type="component" value="Chromosome"/>
</dbReference>
<keyword evidence="2" id="KW-0812">Transmembrane</keyword>
<dbReference type="GO" id="GO:0005886">
    <property type="term" value="C:plasma membrane"/>
    <property type="evidence" value="ECO:0007669"/>
    <property type="project" value="TreeGrafter"/>
</dbReference>
<sequence>MGAHSAKEQPALSPLAVPGPSPAAEAARRKSLRRYKALATSLLLVAAAIYLGCRWIEATADPLPTWVGFVRAAAEAGMVGGLADWFAVTALFRRPLGLPIPHTAIVKNKKDQIGDSLSGFVGENFLNATLITEKVRAAGVPEKLGRWLATPANADKVSLEAGKLTANIVRAIDPHEAAQVIDSQLIARAFTPQWGPPAGRLLAQLIDEGKTEPVVDELADWLHRRALASEALIIRVLDERRPAWAPKILNEMVGDKVYRELVTFTRAVAHDTHHPARESMRKFLRKLSRDLQEDPTTMARVEEIKHDIMGSTPVTGAAAAIWRATSTGLIAAAENPHSVLRVKLQELALSWGGNLLDDADLRESLDKRVTGAAAFLADNYAEDITSIISETIARWDADEASDKIELMVGKDLQYIRLNGTIVGSLAGLAIYTVSHFLFL</sequence>
<evidence type="ECO:0000256" key="2">
    <source>
        <dbReference type="SAM" id="Phobius"/>
    </source>
</evidence>
<dbReference type="InterPro" id="IPR007383">
    <property type="entry name" value="DUF445"/>
</dbReference>
<reference evidence="3 4" key="1">
    <citation type="submission" date="2018-11" db="EMBL/GenBank/DDBJ databases">
        <authorList>
            <person name="Kleinhagauer T."/>
            <person name="Glaeser S.P."/>
            <person name="Spergser J."/>
            <person name="Ruckert C."/>
            <person name="Kaempfer P."/>
            <person name="Busse H.-J."/>
        </authorList>
    </citation>
    <scope>NUCLEOTIDE SEQUENCE [LARGE SCALE GENOMIC DNA]</scope>
    <source>
        <strain evidence="3 4">200CH</strain>
    </source>
</reference>
<dbReference type="RefSeq" id="WP_123929963.1">
    <property type="nucleotide sequence ID" value="NZ_CP033896.1"/>
</dbReference>
<accession>A0A3G6JBP1</accession>
<evidence type="ECO:0000256" key="1">
    <source>
        <dbReference type="SAM" id="MobiDB-lite"/>
    </source>
</evidence>
<evidence type="ECO:0000313" key="4">
    <source>
        <dbReference type="Proteomes" id="UP000269019"/>
    </source>
</evidence>
<keyword evidence="4" id="KW-1185">Reference proteome</keyword>